<evidence type="ECO:0000313" key="2">
    <source>
        <dbReference type="Proteomes" id="UP000248014"/>
    </source>
</evidence>
<dbReference type="Pfam" id="PF10094">
    <property type="entry name" value="DUF2332"/>
    <property type="match status" value="1"/>
</dbReference>
<name>A0A2V3V971_9SPHN</name>
<sequence>MPTLALARNMSALATRKIPSAVGLSARDFVADTGQPSPQAIDTGAGELFRQAGICRSLGSEFVGDVLEAAARQLHHARKTEAVIVSWPGDRAAAALAMRLNGALHAIARRGVLPDLTALYCGDHADFDRAIGEALAKFDDFILQWLRDPTQTNEVGRSAALMAALMVAARQYGMPFELLELGTSCGLNLNLGRYGYDLGGVAVGDPRSSLQIAPEWRGPSPLPAPVEIRSAHGVDLHPLDARDADSCERLLAFIWADQGHRIQRLERALDIAREHPPQIDEAEAIGWIERKLAIPQTSGTCRVVFHSMFRQYLPVPEQARLADLITAVGQTATPERPLAWVSLEWTPTRSEVRLSLTCWPDGEQRVLATCHPYGEWIDWR</sequence>
<keyword evidence="2" id="KW-1185">Reference proteome</keyword>
<reference evidence="1 2" key="1">
    <citation type="submission" date="2018-05" db="EMBL/GenBank/DDBJ databases">
        <title>Genomic Encyclopedia of Type Strains, Phase IV (KMG-IV): sequencing the most valuable type-strain genomes for metagenomic binning, comparative biology and taxonomic classification.</title>
        <authorList>
            <person name="Goeker M."/>
        </authorList>
    </citation>
    <scope>NUCLEOTIDE SEQUENCE [LARGE SCALE GENOMIC DNA]</scope>
    <source>
        <strain evidence="1 2">DSM 3183</strain>
    </source>
</reference>
<proteinExistence type="predicted"/>
<dbReference type="PIRSF" id="PIRSF012608">
    <property type="entry name" value="UCP012608"/>
    <property type="match status" value="1"/>
</dbReference>
<evidence type="ECO:0000313" key="1">
    <source>
        <dbReference type="EMBL" id="PXW78372.1"/>
    </source>
</evidence>
<dbReference type="InterPro" id="IPR011200">
    <property type="entry name" value="UCP012608"/>
</dbReference>
<dbReference type="Proteomes" id="UP000248014">
    <property type="component" value="Unassembled WGS sequence"/>
</dbReference>
<comment type="caution">
    <text evidence="1">The sequence shown here is derived from an EMBL/GenBank/DDBJ whole genome shotgun (WGS) entry which is preliminary data.</text>
</comment>
<evidence type="ECO:0008006" key="3">
    <source>
        <dbReference type="Google" id="ProtNLM"/>
    </source>
</evidence>
<protein>
    <recommendedName>
        <fullName evidence="3">DUF2332 family protein</fullName>
    </recommendedName>
</protein>
<organism evidence="1 2">
    <name type="scientific">Blastomonas natatoria</name>
    <dbReference type="NCBI Taxonomy" id="34015"/>
    <lineage>
        <taxon>Bacteria</taxon>
        <taxon>Pseudomonadati</taxon>
        <taxon>Pseudomonadota</taxon>
        <taxon>Alphaproteobacteria</taxon>
        <taxon>Sphingomonadales</taxon>
        <taxon>Sphingomonadaceae</taxon>
        <taxon>Blastomonas</taxon>
    </lineage>
</organism>
<dbReference type="AlphaFoldDB" id="A0A2V3V971"/>
<dbReference type="EMBL" id="QJJM01000002">
    <property type="protein sequence ID" value="PXW78372.1"/>
    <property type="molecule type" value="Genomic_DNA"/>
</dbReference>
<gene>
    <name evidence="1" type="ORF">C7451_10242</name>
</gene>
<accession>A0A2V3V971</accession>